<gene>
    <name evidence="10" type="primary">LOC111099796</name>
</gene>
<proteinExistence type="predicted"/>
<dbReference type="InterPro" id="IPR009057">
    <property type="entry name" value="Homeodomain-like_sf"/>
</dbReference>
<dbReference type="PANTHER" id="PTHR24340:SF70">
    <property type="entry name" value="NK7.1, ISOFORM A"/>
    <property type="match status" value="1"/>
</dbReference>
<dbReference type="Gene3D" id="1.10.10.60">
    <property type="entry name" value="Homeodomain-like"/>
    <property type="match status" value="1"/>
</dbReference>
<dbReference type="GO" id="GO:0005634">
    <property type="term" value="C:nucleus"/>
    <property type="evidence" value="ECO:0007669"/>
    <property type="project" value="UniProtKB-SubCell"/>
</dbReference>
<keyword evidence="3 5" id="KW-0371">Homeobox</keyword>
<feature type="region of interest" description="Disordered" evidence="7">
    <location>
        <begin position="104"/>
        <end position="146"/>
    </location>
</feature>
<evidence type="ECO:0000256" key="5">
    <source>
        <dbReference type="PROSITE-ProRule" id="PRU00108"/>
    </source>
</evidence>
<evidence type="ECO:0000259" key="8">
    <source>
        <dbReference type="PROSITE" id="PS50071"/>
    </source>
</evidence>
<dbReference type="PANTHER" id="PTHR24340">
    <property type="entry name" value="HOMEOBOX PROTEIN NKX"/>
    <property type="match status" value="1"/>
</dbReference>
<dbReference type="InterPro" id="IPR050394">
    <property type="entry name" value="Homeobox_NK-like"/>
</dbReference>
<dbReference type="OrthoDB" id="6159439at2759"/>
<dbReference type="GO" id="GO:0000981">
    <property type="term" value="F:DNA-binding transcription factor activity, RNA polymerase II-specific"/>
    <property type="evidence" value="ECO:0007669"/>
    <property type="project" value="InterPro"/>
</dbReference>
<organism evidence="9 10">
    <name type="scientific">Crassostrea virginica</name>
    <name type="common">Eastern oyster</name>
    <dbReference type="NCBI Taxonomy" id="6565"/>
    <lineage>
        <taxon>Eukaryota</taxon>
        <taxon>Metazoa</taxon>
        <taxon>Spiralia</taxon>
        <taxon>Lophotrochozoa</taxon>
        <taxon>Mollusca</taxon>
        <taxon>Bivalvia</taxon>
        <taxon>Autobranchia</taxon>
        <taxon>Pteriomorphia</taxon>
        <taxon>Ostreida</taxon>
        <taxon>Ostreoidea</taxon>
        <taxon>Ostreidae</taxon>
        <taxon>Crassostrea</taxon>
    </lineage>
</organism>
<feature type="compositionally biased region" description="Polar residues" evidence="7">
    <location>
        <begin position="106"/>
        <end position="119"/>
    </location>
</feature>
<feature type="compositionally biased region" description="Basic and acidic residues" evidence="7">
    <location>
        <begin position="57"/>
        <end position="66"/>
    </location>
</feature>
<evidence type="ECO:0000313" key="9">
    <source>
        <dbReference type="Proteomes" id="UP000694844"/>
    </source>
</evidence>
<comment type="subcellular location">
    <subcellularLocation>
        <location evidence="1 5 6">Nucleus</location>
    </subcellularLocation>
</comment>
<protein>
    <submittedName>
        <fullName evidence="10">Homeobox protein MSH-D-like</fullName>
    </submittedName>
</protein>
<dbReference type="InterPro" id="IPR020479">
    <property type="entry name" value="HD_metazoa"/>
</dbReference>
<dbReference type="Pfam" id="PF00046">
    <property type="entry name" value="Homeodomain"/>
    <property type="match status" value="1"/>
</dbReference>
<dbReference type="AlphaFoldDB" id="A0A8B8AAP6"/>
<keyword evidence="9" id="KW-1185">Reference proteome</keyword>
<dbReference type="SUPFAM" id="SSF46689">
    <property type="entry name" value="Homeodomain-like"/>
    <property type="match status" value="1"/>
</dbReference>
<dbReference type="CDD" id="cd00086">
    <property type="entry name" value="homeodomain"/>
    <property type="match status" value="1"/>
</dbReference>
<dbReference type="GeneID" id="111099796"/>
<evidence type="ECO:0000256" key="7">
    <source>
        <dbReference type="SAM" id="MobiDB-lite"/>
    </source>
</evidence>
<dbReference type="GO" id="GO:0000978">
    <property type="term" value="F:RNA polymerase II cis-regulatory region sequence-specific DNA binding"/>
    <property type="evidence" value="ECO:0007669"/>
    <property type="project" value="TreeGrafter"/>
</dbReference>
<feature type="region of interest" description="Disordered" evidence="7">
    <location>
        <begin position="286"/>
        <end position="325"/>
    </location>
</feature>
<dbReference type="InterPro" id="IPR001356">
    <property type="entry name" value="HD"/>
</dbReference>
<evidence type="ECO:0000256" key="4">
    <source>
        <dbReference type="ARBA" id="ARBA00023242"/>
    </source>
</evidence>
<dbReference type="PROSITE" id="PS50071">
    <property type="entry name" value="HOMEOBOX_2"/>
    <property type="match status" value="1"/>
</dbReference>
<accession>A0A8B8AAP6</accession>
<dbReference type="PRINTS" id="PR00024">
    <property type="entry name" value="HOMEOBOX"/>
</dbReference>
<evidence type="ECO:0000256" key="1">
    <source>
        <dbReference type="ARBA" id="ARBA00004123"/>
    </source>
</evidence>
<dbReference type="Proteomes" id="UP000694844">
    <property type="component" value="Chromosome 6"/>
</dbReference>
<feature type="region of interest" description="Disordered" evidence="7">
    <location>
        <begin position="53"/>
        <end position="87"/>
    </location>
</feature>
<name>A0A8B8AAP6_CRAVI</name>
<evidence type="ECO:0000256" key="2">
    <source>
        <dbReference type="ARBA" id="ARBA00023125"/>
    </source>
</evidence>
<evidence type="ECO:0000256" key="3">
    <source>
        <dbReference type="ARBA" id="ARBA00023155"/>
    </source>
</evidence>
<feature type="compositionally biased region" description="Low complexity" evidence="7">
    <location>
        <begin position="233"/>
        <end position="243"/>
    </location>
</feature>
<keyword evidence="2 5" id="KW-0238">DNA-binding</keyword>
<feature type="region of interest" description="Disordered" evidence="7">
    <location>
        <begin position="221"/>
        <end position="246"/>
    </location>
</feature>
<dbReference type="KEGG" id="cvn:111099796"/>
<dbReference type="PROSITE" id="PS00027">
    <property type="entry name" value="HOMEOBOX_1"/>
    <property type="match status" value="1"/>
</dbReference>
<feature type="compositionally biased region" description="Basic and acidic residues" evidence="7">
    <location>
        <begin position="121"/>
        <end position="130"/>
    </location>
</feature>
<feature type="domain" description="Homeobox" evidence="8">
    <location>
        <begin position="139"/>
        <end position="199"/>
    </location>
</feature>
<evidence type="ECO:0000256" key="6">
    <source>
        <dbReference type="RuleBase" id="RU000682"/>
    </source>
</evidence>
<dbReference type="GO" id="GO:0030154">
    <property type="term" value="P:cell differentiation"/>
    <property type="evidence" value="ECO:0007669"/>
    <property type="project" value="TreeGrafter"/>
</dbReference>
<sequence>MECRLNPRSGSFLSACHPRDVHFITTPRTWHPHIYDPPPKQPTPFLISHILGLSDQNKSREDRKATQDGVPGGREEAPGSYSTEESFKDECKCGGCLNGLKESDNQLKSGSPVTNSNELMESEKRKKTSDDGQSPEQTTKKKKARTTFTGRQIFELEKQFEQKKYLSSAERAEMATLLNVTETQVKIWFQNRRTKWKKQENISNAEAAEHKLSVEKGNHVQKSVSVGKQMAESSSHGSSHGSSCPLVIKREDSHSSSQLSDDKSSETFMCCDDIKVEQLDKQDIKMENDFPEMSENLPQSDTEPDTHGAKSPEFVQKMDSPMEVH</sequence>
<evidence type="ECO:0000313" key="10">
    <source>
        <dbReference type="RefSeq" id="XP_022286969.1"/>
    </source>
</evidence>
<dbReference type="SMART" id="SM00389">
    <property type="entry name" value="HOX"/>
    <property type="match status" value="1"/>
</dbReference>
<keyword evidence="4 5" id="KW-0539">Nucleus</keyword>
<dbReference type="RefSeq" id="XP_022286969.1">
    <property type="nucleotide sequence ID" value="XM_022431261.1"/>
</dbReference>
<dbReference type="InterPro" id="IPR017970">
    <property type="entry name" value="Homeobox_CS"/>
</dbReference>
<reference evidence="10" key="1">
    <citation type="submission" date="2025-08" db="UniProtKB">
        <authorList>
            <consortium name="RefSeq"/>
        </authorList>
    </citation>
    <scope>IDENTIFICATION</scope>
    <source>
        <tissue evidence="10">Whole sample</tissue>
    </source>
</reference>
<feature type="DNA-binding region" description="Homeobox" evidence="5">
    <location>
        <begin position="141"/>
        <end position="200"/>
    </location>
</feature>